<organism evidence="2 3">
    <name type="scientific">Bizionia saleffrena</name>
    <dbReference type="NCBI Taxonomy" id="291189"/>
    <lineage>
        <taxon>Bacteria</taxon>
        <taxon>Pseudomonadati</taxon>
        <taxon>Bacteroidota</taxon>
        <taxon>Flavobacteriia</taxon>
        <taxon>Flavobacteriales</taxon>
        <taxon>Flavobacteriaceae</taxon>
        <taxon>Bizionia</taxon>
    </lineage>
</organism>
<accession>A0A8H2LHP0</accession>
<evidence type="ECO:0000313" key="2">
    <source>
        <dbReference type="EMBL" id="TYB76625.1"/>
    </source>
</evidence>
<dbReference type="AlphaFoldDB" id="A0A8H2LHP0"/>
<evidence type="ECO:0008006" key="4">
    <source>
        <dbReference type="Google" id="ProtNLM"/>
    </source>
</evidence>
<name>A0A8H2LHP0_9FLAO</name>
<reference evidence="2 3" key="1">
    <citation type="submission" date="2019-08" db="EMBL/GenBank/DDBJ databases">
        <title>Genomes of Antarctic Bizionia species.</title>
        <authorList>
            <person name="Bowman J.P."/>
        </authorList>
    </citation>
    <scope>NUCLEOTIDE SEQUENCE [LARGE SCALE GENOMIC DNA]</scope>
    <source>
        <strain evidence="2 3">HFD</strain>
    </source>
</reference>
<dbReference type="Proteomes" id="UP000323324">
    <property type="component" value="Unassembled WGS sequence"/>
</dbReference>
<dbReference type="EMBL" id="VSKM01000004">
    <property type="protein sequence ID" value="TYB76625.1"/>
    <property type="molecule type" value="Genomic_DNA"/>
</dbReference>
<keyword evidence="1" id="KW-0732">Signal</keyword>
<protein>
    <recommendedName>
        <fullName evidence="4">TonB-dependent receptor plug domain-containing protein</fullName>
    </recommendedName>
</protein>
<gene>
    <name evidence="2" type="ORF">ES676_04585</name>
</gene>
<dbReference type="RefSeq" id="WP_148368862.1">
    <property type="nucleotide sequence ID" value="NZ_VSKM01000004.1"/>
</dbReference>
<comment type="caution">
    <text evidence="2">The sequence shown here is derived from an EMBL/GenBank/DDBJ whole genome shotgun (WGS) entry which is preliminary data.</text>
</comment>
<keyword evidence="3" id="KW-1185">Reference proteome</keyword>
<sequence length="82" mass="9141">MKLLSTVFFLLFVSFASAQDAPNDLNSSNSSIETEKASDAKSNTVVISVRGIKTMEEIDIENYNKSTYIKMISTQKRKSKIS</sequence>
<feature type="chain" id="PRO_5034354127" description="TonB-dependent receptor plug domain-containing protein" evidence="1">
    <location>
        <begin position="19"/>
        <end position="82"/>
    </location>
</feature>
<feature type="signal peptide" evidence="1">
    <location>
        <begin position="1"/>
        <end position="18"/>
    </location>
</feature>
<proteinExistence type="predicted"/>
<evidence type="ECO:0000313" key="3">
    <source>
        <dbReference type="Proteomes" id="UP000323324"/>
    </source>
</evidence>
<evidence type="ECO:0000256" key="1">
    <source>
        <dbReference type="SAM" id="SignalP"/>
    </source>
</evidence>